<dbReference type="GO" id="GO:0020037">
    <property type="term" value="F:heme binding"/>
    <property type="evidence" value="ECO:0007669"/>
    <property type="project" value="InterPro"/>
</dbReference>
<dbReference type="Gene3D" id="1.10.630.10">
    <property type="entry name" value="Cytochrome P450"/>
    <property type="match status" value="1"/>
</dbReference>
<dbReference type="RefSeq" id="WP_184869285.1">
    <property type="nucleotide sequence ID" value="NZ_JACHIR010000002.1"/>
</dbReference>
<keyword evidence="5 7" id="KW-0408">Iron</keyword>
<dbReference type="GO" id="GO:0005506">
    <property type="term" value="F:iron ion binding"/>
    <property type="evidence" value="ECO:0007669"/>
    <property type="project" value="InterPro"/>
</dbReference>
<dbReference type="PROSITE" id="PS00086">
    <property type="entry name" value="CYTOCHROME_P450"/>
    <property type="match status" value="1"/>
</dbReference>
<keyword evidence="6 7" id="KW-0503">Monooxygenase</keyword>
<dbReference type="InterPro" id="IPR036396">
    <property type="entry name" value="Cyt_P450_sf"/>
</dbReference>
<accession>A0A7W9KQA1</accession>
<keyword evidence="4 7" id="KW-0560">Oxidoreductase</keyword>
<comment type="caution">
    <text evidence="8">The sequence shown here is derived from an EMBL/GenBank/DDBJ whole genome shotgun (WGS) entry which is preliminary data.</text>
</comment>
<comment type="similarity">
    <text evidence="1 7">Belongs to the cytochrome P450 family.</text>
</comment>
<sequence>MTTPSGDTAMLAVRYEDVEAIMRDPRFTRDLSAPGSPSLFPGDSLSADRSFLVNMDGPDHRRLRRIVAAAFTPKRAEQWRPEIRAIVDELLDPIEQAGPPADLINDLAFPLPVRIICRQLGVPAQDSVRFRAWVEAFLSVSGKSPEQRDLAMKEFTEYTVELLARHRAEPGDDLVDHLINARDADDRLSEDELVSMTRGLIVAGNETIANALSRVVLVLLMRPQIWRTLVDDPSLIPAAVEELLRVNPPGRIGLLRMATEDVEIPSGVIRKGQGVLSPLIAAGHDPSVFPDPEEFRLDRPGNSLVFGAGPHFCLGANLARVELQESLAALTERMPGLRLTVPPEELPWSTGLWAVSLRGLPVTW</sequence>
<dbReference type="Pfam" id="PF00067">
    <property type="entry name" value="p450"/>
    <property type="match status" value="1"/>
</dbReference>
<organism evidence="8 9">
    <name type="scientific">Kutzneria kofuensis</name>
    <dbReference type="NCBI Taxonomy" id="103725"/>
    <lineage>
        <taxon>Bacteria</taxon>
        <taxon>Bacillati</taxon>
        <taxon>Actinomycetota</taxon>
        <taxon>Actinomycetes</taxon>
        <taxon>Pseudonocardiales</taxon>
        <taxon>Pseudonocardiaceae</taxon>
        <taxon>Kutzneria</taxon>
    </lineage>
</organism>
<dbReference type="Proteomes" id="UP000585638">
    <property type="component" value="Unassembled WGS sequence"/>
</dbReference>
<evidence type="ECO:0000256" key="4">
    <source>
        <dbReference type="ARBA" id="ARBA00023002"/>
    </source>
</evidence>
<dbReference type="FunFam" id="1.10.630.10:FF:000018">
    <property type="entry name" value="Cytochrome P450 monooxygenase"/>
    <property type="match status" value="1"/>
</dbReference>
<reference evidence="8 9" key="1">
    <citation type="submission" date="2020-08" db="EMBL/GenBank/DDBJ databases">
        <title>Sequencing the genomes of 1000 actinobacteria strains.</title>
        <authorList>
            <person name="Klenk H.-P."/>
        </authorList>
    </citation>
    <scope>NUCLEOTIDE SEQUENCE [LARGE SCALE GENOMIC DNA]</scope>
    <source>
        <strain evidence="8 9">DSM 43851</strain>
    </source>
</reference>
<evidence type="ECO:0000256" key="3">
    <source>
        <dbReference type="ARBA" id="ARBA00022723"/>
    </source>
</evidence>
<dbReference type="PANTHER" id="PTHR46696:SF6">
    <property type="entry name" value="P450, PUTATIVE (EUROFUNG)-RELATED"/>
    <property type="match status" value="1"/>
</dbReference>
<evidence type="ECO:0000313" key="8">
    <source>
        <dbReference type="EMBL" id="MBB5896775.1"/>
    </source>
</evidence>
<keyword evidence="3 7" id="KW-0479">Metal-binding</keyword>
<evidence type="ECO:0000256" key="5">
    <source>
        <dbReference type="ARBA" id="ARBA00023004"/>
    </source>
</evidence>
<dbReference type="PRINTS" id="PR00359">
    <property type="entry name" value="BP450"/>
</dbReference>
<evidence type="ECO:0000256" key="2">
    <source>
        <dbReference type="ARBA" id="ARBA00022617"/>
    </source>
</evidence>
<evidence type="ECO:0000256" key="7">
    <source>
        <dbReference type="RuleBase" id="RU000461"/>
    </source>
</evidence>
<evidence type="ECO:0000256" key="6">
    <source>
        <dbReference type="ARBA" id="ARBA00023033"/>
    </source>
</evidence>
<dbReference type="PRINTS" id="PR00385">
    <property type="entry name" value="P450"/>
</dbReference>
<keyword evidence="2 7" id="KW-0349">Heme</keyword>
<dbReference type="AlphaFoldDB" id="A0A7W9KQA1"/>
<dbReference type="InterPro" id="IPR001128">
    <property type="entry name" value="Cyt_P450"/>
</dbReference>
<dbReference type="GO" id="GO:0004497">
    <property type="term" value="F:monooxygenase activity"/>
    <property type="evidence" value="ECO:0007669"/>
    <property type="project" value="UniProtKB-KW"/>
</dbReference>
<gene>
    <name evidence="8" type="ORF">BJ998_008034</name>
</gene>
<evidence type="ECO:0000313" key="9">
    <source>
        <dbReference type="Proteomes" id="UP000585638"/>
    </source>
</evidence>
<dbReference type="SUPFAM" id="SSF48264">
    <property type="entry name" value="Cytochrome P450"/>
    <property type="match status" value="1"/>
</dbReference>
<evidence type="ECO:0000256" key="1">
    <source>
        <dbReference type="ARBA" id="ARBA00010617"/>
    </source>
</evidence>
<name>A0A7W9KQA1_9PSEU</name>
<dbReference type="GO" id="GO:0016705">
    <property type="term" value="F:oxidoreductase activity, acting on paired donors, with incorporation or reduction of molecular oxygen"/>
    <property type="evidence" value="ECO:0007669"/>
    <property type="project" value="InterPro"/>
</dbReference>
<dbReference type="InterPro" id="IPR002397">
    <property type="entry name" value="Cyt_P450_B"/>
</dbReference>
<protein>
    <submittedName>
        <fullName evidence="8">Cytochrome P450</fullName>
    </submittedName>
</protein>
<dbReference type="EMBL" id="JACHIR010000002">
    <property type="protein sequence ID" value="MBB5896775.1"/>
    <property type="molecule type" value="Genomic_DNA"/>
</dbReference>
<dbReference type="CDD" id="cd11031">
    <property type="entry name" value="Cyp158A-like"/>
    <property type="match status" value="1"/>
</dbReference>
<dbReference type="InterPro" id="IPR017972">
    <property type="entry name" value="Cyt_P450_CS"/>
</dbReference>
<dbReference type="PANTHER" id="PTHR46696">
    <property type="entry name" value="P450, PUTATIVE (EUROFUNG)-RELATED"/>
    <property type="match status" value="1"/>
</dbReference>
<keyword evidence="9" id="KW-1185">Reference proteome</keyword>
<proteinExistence type="inferred from homology"/>